<proteinExistence type="predicted"/>
<protein>
    <submittedName>
        <fullName evidence="1">Uncharacterized protein</fullName>
    </submittedName>
</protein>
<sequence length="273" mass="30357">MLTVRFRSAHPQLQSRHEVVHALLIQLQNCLGRLPSIATPSFSAVVPYPLSPPYQESPRDSVIITHSNPLLPASSTTAIRGPQSCALEMHCWISTPRTASSDILNPTTATTHLEVCCSCHSNAEHIFRTFSPTPGRPSKYGSSIFTFVHHYHYAQPAFIRGILSDCVFGPAHSGTTGHNQRHVTQVNTMKKSIWTVRFRPLVLMSSFIFTAPNMGLLMPSVNYKVTFTPPISMSRTSPMTTISWIFIRFTLPPRPLLLLVLAGAELIPLMWIT</sequence>
<gene>
    <name evidence="1" type="ORF">AFUS01_LOCUS2040</name>
</gene>
<dbReference type="EMBL" id="CAJVCH010011482">
    <property type="protein sequence ID" value="CAG7670624.1"/>
    <property type="molecule type" value="Genomic_DNA"/>
</dbReference>
<name>A0A8J2NRR8_9HEXA</name>
<evidence type="ECO:0000313" key="1">
    <source>
        <dbReference type="EMBL" id="CAG7670624.1"/>
    </source>
</evidence>
<evidence type="ECO:0000313" key="2">
    <source>
        <dbReference type="Proteomes" id="UP000708208"/>
    </source>
</evidence>
<reference evidence="1" key="1">
    <citation type="submission" date="2021-06" db="EMBL/GenBank/DDBJ databases">
        <authorList>
            <person name="Hodson N. C."/>
            <person name="Mongue J. A."/>
            <person name="Jaron S. K."/>
        </authorList>
    </citation>
    <scope>NUCLEOTIDE SEQUENCE</scope>
</reference>
<organism evidence="1 2">
    <name type="scientific">Allacma fusca</name>
    <dbReference type="NCBI Taxonomy" id="39272"/>
    <lineage>
        <taxon>Eukaryota</taxon>
        <taxon>Metazoa</taxon>
        <taxon>Ecdysozoa</taxon>
        <taxon>Arthropoda</taxon>
        <taxon>Hexapoda</taxon>
        <taxon>Collembola</taxon>
        <taxon>Symphypleona</taxon>
        <taxon>Sminthuridae</taxon>
        <taxon>Allacma</taxon>
    </lineage>
</organism>
<dbReference type="AlphaFoldDB" id="A0A8J2NRR8"/>
<keyword evidence="2" id="KW-1185">Reference proteome</keyword>
<accession>A0A8J2NRR8</accession>
<dbReference type="Proteomes" id="UP000708208">
    <property type="component" value="Unassembled WGS sequence"/>
</dbReference>
<comment type="caution">
    <text evidence="1">The sequence shown here is derived from an EMBL/GenBank/DDBJ whole genome shotgun (WGS) entry which is preliminary data.</text>
</comment>